<feature type="binding site" evidence="12 17">
    <location>
        <position position="264"/>
    </location>
    <ligand>
        <name>Zn(2+)</name>
        <dbReference type="ChEBI" id="CHEBI:29105"/>
    </ligand>
</feature>
<dbReference type="PRINTS" id="PR00083">
    <property type="entry name" value="HOLDHDRGNASE"/>
</dbReference>
<gene>
    <name evidence="12" type="primary">hisD</name>
    <name evidence="19" type="ORF">FHU40_000109</name>
</gene>
<feature type="binding site" evidence="12 16">
    <location>
        <position position="264"/>
    </location>
    <ligand>
        <name>substrate</name>
    </ligand>
</feature>
<dbReference type="GO" id="GO:0005829">
    <property type="term" value="C:cytosol"/>
    <property type="evidence" value="ECO:0007669"/>
    <property type="project" value="TreeGrafter"/>
</dbReference>
<feature type="active site" description="Proton acceptor" evidence="12 14">
    <location>
        <position position="331"/>
    </location>
</feature>
<feature type="binding site" evidence="12 16">
    <location>
        <position position="423"/>
    </location>
    <ligand>
        <name>substrate</name>
    </ligand>
</feature>
<feature type="binding site" evidence="12 17">
    <location>
        <position position="261"/>
    </location>
    <ligand>
        <name>Zn(2+)</name>
        <dbReference type="ChEBI" id="CHEBI:29105"/>
    </ligand>
</feature>
<evidence type="ECO:0000256" key="14">
    <source>
        <dbReference type="PIRSR" id="PIRSR000099-1"/>
    </source>
</evidence>
<keyword evidence="10 12" id="KW-0368">Histidine biosynthesis</keyword>
<evidence type="ECO:0000256" key="6">
    <source>
        <dbReference type="ARBA" id="ARBA00022723"/>
    </source>
</evidence>
<evidence type="ECO:0000313" key="19">
    <source>
        <dbReference type="EMBL" id="MBB3040308.1"/>
    </source>
</evidence>
<keyword evidence="8 12" id="KW-0560">Oxidoreductase</keyword>
<dbReference type="InterPro" id="IPR022695">
    <property type="entry name" value="Histidinol_DH_monofunct"/>
</dbReference>
<name>A0A7W4YZ48_9ACTN</name>
<dbReference type="AlphaFoldDB" id="A0A7W4YZ48"/>
<evidence type="ECO:0000256" key="9">
    <source>
        <dbReference type="ARBA" id="ARBA00023027"/>
    </source>
</evidence>
<feature type="binding site" evidence="12 15">
    <location>
        <position position="129"/>
    </location>
    <ligand>
        <name>NAD(+)</name>
        <dbReference type="ChEBI" id="CHEBI:57540"/>
    </ligand>
</feature>
<dbReference type="InterPro" id="IPR001692">
    <property type="entry name" value="Histidinol_DH_CS"/>
</dbReference>
<evidence type="ECO:0000256" key="5">
    <source>
        <dbReference type="ARBA" id="ARBA00016531"/>
    </source>
</evidence>
<feature type="binding site" evidence="12 17">
    <location>
        <position position="364"/>
    </location>
    <ligand>
        <name>Zn(2+)</name>
        <dbReference type="ChEBI" id="CHEBI:29105"/>
    </ligand>
</feature>
<evidence type="ECO:0000256" key="17">
    <source>
        <dbReference type="PIRSR" id="PIRSR000099-4"/>
    </source>
</evidence>
<dbReference type="NCBIfam" id="TIGR00069">
    <property type="entry name" value="hisD"/>
    <property type="match status" value="1"/>
</dbReference>
<evidence type="ECO:0000256" key="7">
    <source>
        <dbReference type="ARBA" id="ARBA00022833"/>
    </source>
</evidence>
<dbReference type="RefSeq" id="WP_183590355.1">
    <property type="nucleotide sequence ID" value="NZ_JACHWR010000001.1"/>
</dbReference>
<dbReference type="EMBL" id="JACHWR010000001">
    <property type="protein sequence ID" value="MBB3040308.1"/>
    <property type="molecule type" value="Genomic_DNA"/>
</dbReference>
<feature type="binding site" evidence="12 15">
    <location>
        <position position="216"/>
    </location>
    <ligand>
        <name>NAD(+)</name>
        <dbReference type="ChEBI" id="CHEBI:57540"/>
    </ligand>
</feature>
<comment type="cofactor">
    <cofactor evidence="12 17">
        <name>Zn(2+)</name>
        <dbReference type="ChEBI" id="CHEBI:29105"/>
    </cofactor>
    <text evidence="12 17">Binds 1 zinc ion per subunit.</text>
</comment>
<comment type="pathway">
    <text evidence="2 12">Amino-acid biosynthesis; L-histidine biosynthesis; L-histidine from 5-phospho-alpha-D-ribose 1-diphosphate: step 9/9.</text>
</comment>
<evidence type="ECO:0000256" key="15">
    <source>
        <dbReference type="PIRSR" id="PIRSR000099-2"/>
    </source>
</evidence>
<evidence type="ECO:0000256" key="1">
    <source>
        <dbReference type="ARBA" id="ARBA00003850"/>
    </source>
</evidence>
<dbReference type="Gene3D" id="3.40.50.1980">
    <property type="entry name" value="Nitrogenase molybdenum iron protein domain"/>
    <property type="match status" value="2"/>
</dbReference>
<dbReference type="PIRSF" id="PIRSF000099">
    <property type="entry name" value="Histidinol_dh"/>
    <property type="match status" value="1"/>
</dbReference>
<dbReference type="GO" id="GO:0000105">
    <property type="term" value="P:L-histidine biosynthetic process"/>
    <property type="evidence" value="ECO:0007669"/>
    <property type="project" value="UniProtKB-UniRule"/>
</dbReference>
<evidence type="ECO:0000256" key="18">
    <source>
        <dbReference type="RuleBase" id="RU004175"/>
    </source>
</evidence>
<keyword evidence="9 12" id="KW-0520">NAD</keyword>
<keyword evidence="7 12" id="KW-0862">Zinc</keyword>
<evidence type="ECO:0000256" key="16">
    <source>
        <dbReference type="PIRSR" id="PIRSR000099-3"/>
    </source>
</evidence>
<dbReference type="SUPFAM" id="SSF53720">
    <property type="entry name" value="ALDH-like"/>
    <property type="match status" value="1"/>
</dbReference>
<dbReference type="FunFam" id="3.40.50.1980:FF:000001">
    <property type="entry name" value="Histidinol dehydrogenase"/>
    <property type="match status" value="1"/>
</dbReference>
<evidence type="ECO:0000256" key="13">
    <source>
        <dbReference type="PIRNR" id="PIRNR000099"/>
    </source>
</evidence>
<feature type="binding site" evidence="12 16">
    <location>
        <position position="331"/>
    </location>
    <ligand>
        <name>substrate</name>
    </ligand>
</feature>
<feature type="binding site" evidence="12 15">
    <location>
        <position position="193"/>
    </location>
    <ligand>
        <name>NAD(+)</name>
        <dbReference type="ChEBI" id="CHEBI:57540"/>
    </ligand>
</feature>
<comment type="similarity">
    <text evidence="3 12 13 18">Belongs to the histidinol dehydrogenase family.</text>
</comment>
<feature type="active site" description="Proton acceptor" evidence="12 14">
    <location>
        <position position="330"/>
    </location>
</feature>
<accession>A0A7W4YZ48</accession>
<reference evidence="19 20" key="1">
    <citation type="submission" date="2020-08" db="EMBL/GenBank/DDBJ databases">
        <title>Sequencing the genomes of 1000 actinobacteria strains.</title>
        <authorList>
            <person name="Klenk H.-P."/>
        </authorList>
    </citation>
    <scope>NUCLEOTIDE SEQUENCE [LARGE SCALE GENOMIC DNA]</scope>
    <source>
        <strain evidence="19 20">DSM 105498</strain>
    </source>
</reference>
<dbReference type="EC" id="1.1.1.23" evidence="4 12"/>
<dbReference type="GO" id="GO:0004399">
    <property type="term" value="F:histidinol dehydrogenase activity"/>
    <property type="evidence" value="ECO:0007669"/>
    <property type="project" value="UniProtKB-UniRule"/>
</dbReference>
<evidence type="ECO:0000256" key="10">
    <source>
        <dbReference type="ARBA" id="ARBA00023102"/>
    </source>
</evidence>
<feature type="binding site" evidence="12 16">
    <location>
        <position position="418"/>
    </location>
    <ligand>
        <name>substrate</name>
    </ligand>
</feature>
<protein>
    <recommendedName>
        <fullName evidence="5 12">Histidinol dehydrogenase</fullName>
        <shortName evidence="12">HDH</shortName>
        <ecNumber evidence="4 12">1.1.1.23</ecNumber>
    </recommendedName>
</protein>
<feature type="binding site" evidence="12 16">
    <location>
        <position position="239"/>
    </location>
    <ligand>
        <name>substrate</name>
    </ligand>
</feature>
<dbReference type="HAMAP" id="MF_01024">
    <property type="entry name" value="HisD"/>
    <property type="match status" value="1"/>
</dbReference>
<evidence type="ECO:0000256" key="4">
    <source>
        <dbReference type="ARBA" id="ARBA00012965"/>
    </source>
</evidence>
<dbReference type="GO" id="GO:0051287">
    <property type="term" value="F:NAD binding"/>
    <property type="evidence" value="ECO:0007669"/>
    <property type="project" value="InterPro"/>
</dbReference>
<evidence type="ECO:0000256" key="3">
    <source>
        <dbReference type="ARBA" id="ARBA00010178"/>
    </source>
</evidence>
<feature type="binding site" evidence="12 16">
    <location>
        <position position="364"/>
    </location>
    <ligand>
        <name>substrate</name>
    </ligand>
</feature>
<dbReference type="Proteomes" id="UP000589626">
    <property type="component" value="Unassembled WGS sequence"/>
</dbReference>
<dbReference type="InterPro" id="IPR016161">
    <property type="entry name" value="Ald_DH/histidinol_DH"/>
</dbReference>
<comment type="catalytic activity">
    <reaction evidence="11 12">
        <text>L-histidinol + 2 NAD(+) + H2O = L-histidine + 2 NADH + 3 H(+)</text>
        <dbReference type="Rhea" id="RHEA:20641"/>
        <dbReference type="ChEBI" id="CHEBI:15377"/>
        <dbReference type="ChEBI" id="CHEBI:15378"/>
        <dbReference type="ChEBI" id="CHEBI:57540"/>
        <dbReference type="ChEBI" id="CHEBI:57595"/>
        <dbReference type="ChEBI" id="CHEBI:57699"/>
        <dbReference type="ChEBI" id="CHEBI:57945"/>
        <dbReference type="EC" id="1.1.1.23"/>
    </reaction>
</comment>
<dbReference type="Gene3D" id="1.20.5.1300">
    <property type="match status" value="1"/>
</dbReference>
<feature type="binding site" evidence="12 16">
    <location>
        <position position="261"/>
    </location>
    <ligand>
        <name>substrate</name>
    </ligand>
</feature>
<organism evidence="19 20">
    <name type="scientific">Nocardioides soli</name>
    <dbReference type="NCBI Taxonomy" id="1036020"/>
    <lineage>
        <taxon>Bacteria</taxon>
        <taxon>Bacillati</taxon>
        <taxon>Actinomycetota</taxon>
        <taxon>Actinomycetes</taxon>
        <taxon>Propionibacteriales</taxon>
        <taxon>Nocardioidaceae</taxon>
        <taxon>Nocardioides</taxon>
    </lineage>
</organism>
<evidence type="ECO:0000313" key="20">
    <source>
        <dbReference type="Proteomes" id="UP000589626"/>
    </source>
</evidence>
<dbReference type="PROSITE" id="PS00611">
    <property type="entry name" value="HISOL_DEHYDROGENASE"/>
    <property type="match status" value="1"/>
</dbReference>
<feature type="binding site" evidence="12 17">
    <location>
        <position position="423"/>
    </location>
    <ligand>
        <name>Zn(2+)</name>
        <dbReference type="ChEBI" id="CHEBI:29105"/>
    </ligand>
</feature>
<evidence type="ECO:0000256" key="2">
    <source>
        <dbReference type="ARBA" id="ARBA00004940"/>
    </source>
</evidence>
<dbReference type="CDD" id="cd06572">
    <property type="entry name" value="Histidinol_dh"/>
    <property type="match status" value="1"/>
</dbReference>
<evidence type="ECO:0000256" key="8">
    <source>
        <dbReference type="ARBA" id="ARBA00023002"/>
    </source>
</evidence>
<dbReference type="InterPro" id="IPR012131">
    <property type="entry name" value="Hstdl_DH"/>
</dbReference>
<keyword evidence="6 12" id="KW-0479">Metal-binding</keyword>
<comment type="caution">
    <text evidence="19">The sequence shown here is derived from an EMBL/GenBank/DDBJ whole genome shotgun (WGS) entry which is preliminary data.</text>
</comment>
<evidence type="ECO:0000256" key="11">
    <source>
        <dbReference type="ARBA" id="ARBA00049489"/>
    </source>
</evidence>
<keyword evidence="20" id="KW-1185">Reference proteome</keyword>
<dbReference type="PANTHER" id="PTHR21256">
    <property type="entry name" value="HISTIDINOL DEHYDROGENASE HDH"/>
    <property type="match status" value="1"/>
</dbReference>
<sequence>MIQRIDLRGADRTTVDYRAAVPRADFDVEAAVPAVHAICEEVRTRGLAAIREYGERFDGVRVDDIRVAPEALQRALVELDPAIRAGLDESIRRLRATCANELEQDAVTDLGPGARVTHRKVPVGRVGLYVPGGLAPLVSSVLMNVVPAQTAGVESIALASPPQREFGGSVHPTILAACALLGVDEVYAVGGAQAIAMFAYGVGPCAKVDLVTGPGNIYTVTAKRLLKGQIGIDSEAGPTEIAILADDTADAAYVAADLISQAEHDPLAASVLVTPSERLASEVEAELDKQVSVTKHVERIRTSLSGPQSGIVLVDDLEQGLQVVDAYAAEHLEIHTEDAAAWAARVNNAGAIFVGPYAPVSLGDYCAGSNHVLPTGGCACHSSGLSVRAFTKSVHVVEYDRGALEAVAGHVVTLAEAEDLPGHGAAVSVRFGE</sequence>
<dbReference type="PANTHER" id="PTHR21256:SF2">
    <property type="entry name" value="HISTIDINE BIOSYNTHESIS TRIFUNCTIONAL PROTEIN"/>
    <property type="match status" value="1"/>
</dbReference>
<dbReference type="UniPathway" id="UPA00031">
    <property type="reaction ID" value="UER00014"/>
</dbReference>
<proteinExistence type="inferred from homology"/>
<comment type="function">
    <text evidence="1 12">Catalyzes the sequential NAD-dependent oxidations of L-histidinol to L-histidinaldehyde and then to L-histidine.</text>
</comment>
<evidence type="ECO:0000256" key="12">
    <source>
        <dbReference type="HAMAP-Rule" id="MF_01024"/>
    </source>
</evidence>
<keyword evidence="12" id="KW-0028">Amino-acid biosynthesis</keyword>
<dbReference type="Pfam" id="PF00815">
    <property type="entry name" value="Histidinol_dh"/>
    <property type="match status" value="1"/>
</dbReference>
<dbReference type="GO" id="GO:0008270">
    <property type="term" value="F:zinc ion binding"/>
    <property type="evidence" value="ECO:0007669"/>
    <property type="project" value="UniProtKB-UniRule"/>
</dbReference>